<keyword evidence="4" id="KW-0547">Nucleotide-binding</keyword>
<accession>A0A7H4LNX1</accession>
<dbReference type="GO" id="GO:0043531">
    <property type="term" value="F:ADP binding"/>
    <property type="evidence" value="ECO:0007669"/>
    <property type="project" value="InterPro"/>
</dbReference>
<gene>
    <name evidence="9" type="ORF">CAMPLR22A2D_LOCUS4941</name>
</gene>
<dbReference type="EMBL" id="LS480641">
    <property type="protein sequence ID" value="SPT20310.1"/>
    <property type="molecule type" value="Genomic_DNA"/>
</dbReference>
<keyword evidence="5" id="KW-0611">Plant defense</keyword>
<evidence type="ECO:0000259" key="7">
    <source>
        <dbReference type="Pfam" id="PF18052"/>
    </source>
</evidence>
<organism evidence="9 10">
    <name type="scientific">Triticum aestivum</name>
    <name type="common">Wheat</name>
    <dbReference type="NCBI Taxonomy" id="4565"/>
    <lineage>
        <taxon>Eukaryota</taxon>
        <taxon>Viridiplantae</taxon>
        <taxon>Streptophyta</taxon>
        <taxon>Embryophyta</taxon>
        <taxon>Tracheophyta</taxon>
        <taxon>Spermatophyta</taxon>
        <taxon>Magnoliopsida</taxon>
        <taxon>Liliopsida</taxon>
        <taxon>Poales</taxon>
        <taxon>Poaceae</taxon>
        <taxon>BOP clade</taxon>
        <taxon>Pooideae</taxon>
        <taxon>Triticodae</taxon>
        <taxon>Triticeae</taxon>
        <taxon>Triticinae</taxon>
        <taxon>Triticum</taxon>
    </lineage>
</organism>
<evidence type="ECO:0000313" key="9">
    <source>
        <dbReference type="EMBL" id="SPT20310.1"/>
    </source>
</evidence>
<keyword evidence="2" id="KW-0433">Leucine-rich repeat</keyword>
<dbReference type="Gene3D" id="3.40.50.300">
    <property type="entry name" value="P-loop containing nucleotide triphosphate hydrolases"/>
    <property type="match status" value="2"/>
</dbReference>
<sequence>MEATAVSISKSVLIGALSYAKSALAEDVALKFRVQRDKAFITGELEMMQSFLMAAHDERDEHTVIRTWVKQVRDVAYDAEDSLQDFVVRLHKQSWWRIPRTLLNRRHVASQMKELRAKVEDVSQRNVRYRLIVIDNGFKPANTSDLSNATTAAMFGVDEARRHAANQHRSRSKLDLAQLIINREGLGLDQTGVIGVWGTSGSVGHISIIWEAYENPNVKLDFPCRAWVRVIQPFHPKEFVRSMVKQFHQAVGVGALLDDERTGQELVQEFNGYVHENRYLIVLTDLSTIEEWHQIKTCFPENKLGSRVIVSIDQVEVASLCTAQASVVSELKQLSADQTIYAFYQQSSQDATYSSKGVSSSQLPYITDNEIQEEQDNIDVDGKMMVQEILTRTNTMAGILEEFQLIGREKEKFDIIELIREQASTKRFEVLAVWGMGGLGKTTLIKDVYQRQEVTNMFEKYAFITVLRPFKLEELLRSLALQLGAKKGAMDFAGDTQKNIALMGVADLTEVLRRRSQGKSCLVVLDDLSSTMEWEKLLPSLLAMKNPSLVIVITTRREDIAKHCCKKPKCIRLLNGLEEKDACNLFTKKVFKNKAINLAKEYPELVEPAKLILKKCNGLPLAIVTIGGFLADQPRKTVAEWRKLNEHISVELEMNPKFEVIKTVLMKSYDGLPYYLKSCLLYLSIFPEDRNVSRRRLVCRWIAEGYASDRYVADRYFEELVERSMILPKSEISLQHKRI</sequence>
<dbReference type="Proteomes" id="UP000280104">
    <property type="component" value="Chromosome II"/>
</dbReference>
<evidence type="ECO:0000256" key="3">
    <source>
        <dbReference type="ARBA" id="ARBA00022737"/>
    </source>
</evidence>
<evidence type="ECO:0000259" key="6">
    <source>
        <dbReference type="Pfam" id="PF00931"/>
    </source>
</evidence>
<dbReference type="InterPro" id="IPR058922">
    <property type="entry name" value="WHD_DRP"/>
</dbReference>
<reference evidence="9 10" key="1">
    <citation type="submission" date="2018-05" db="EMBL/GenBank/DDBJ databases">
        <authorList>
            <person name="Thind KAUR A."/>
        </authorList>
    </citation>
    <scope>NUCLEOTIDE SEQUENCE [LARGE SCALE GENOMIC DNA]</scope>
</reference>
<name>A0A7H4LNX1_WHEAT</name>
<dbReference type="InterPro" id="IPR002182">
    <property type="entry name" value="NB-ARC"/>
</dbReference>
<dbReference type="InterPro" id="IPR042197">
    <property type="entry name" value="Apaf_helical"/>
</dbReference>
<dbReference type="Gene3D" id="1.10.10.10">
    <property type="entry name" value="Winged helix-like DNA-binding domain superfamily/Winged helix DNA-binding domain"/>
    <property type="match status" value="1"/>
</dbReference>
<evidence type="ECO:0000256" key="1">
    <source>
        <dbReference type="ARBA" id="ARBA00008894"/>
    </source>
</evidence>
<dbReference type="InterPro" id="IPR041118">
    <property type="entry name" value="Rx_N"/>
</dbReference>
<dbReference type="AlphaFoldDB" id="A0A7H4LNX1"/>
<dbReference type="Pfam" id="PF18052">
    <property type="entry name" value="Rx_N"/>
    <property type="match status" value="1"/>
</dbReference>
<dbReference type="PRINTS" id="PR00364">
    <property type="entry name" value="DISEASERSIST"/>
</dbReference>
<dbReference type="InterPro" id="IPR036388">
    <property type="entry name" value="WH-like_DNA-bd_sf"/>
</dbReference>
<dbReference type="Pfam" id="PF23559">
    <property type="entry name" value="WHD_DRP"/>
    <property type="match status" value="1"/>
</dbReference>
<evidence type="ECO:0000256" key="4">
    <source>
        <dbReference type="ARBA" id="ARBA00022741"/>
    </source>
</evidence>
<proteinExistence type="inferred from homology"/>
<dbReference type="CDD" id="cd14798">
    <property type="entry name" value="RX-CC_like"/>
    <property type="match status" value="1"/>
</dbReference>
<dbReference type="Gene3D" id="1.20.5.4130">
    <property type="match status" value="1"/>
</dbReference>
<evidence type="ECO:0000256" key="2">
    <source>
        <dbReference type="ARBA" id="ARBA00022614"/>
    </source>
</evidence>
<comment type="similarity">
    <text evidence="1">Belongs to the disease resistance NB-LRR family.</text>
</comment>
<dbReference type="Gramene" id="TraesJAG2D03G01282610.1">
    <property type="protein sequence ID" value="TraesJAG2D03G01282610.1"/>
    <property type="gene ID" value="TraesJAG2D03G01282610"/>
</dbReference>
<dbReference type="InterPro" id="IPR038005">
    <property type="entry name" value="RX-like_CC"/>
</dbReference>
<keyword evidence="3" id="KW-0677">Repeat</keyword>
<evidence type="ECO:0000259" key="8">
    <source>
        <dbReference type="Pfam" id="PF23559"/>
    </source>
</evidence>
<dbReference type="PANTHER" id="PTHR23155:SF1114">
    <property type="entry name" value="OS02G0475500 PROTEIN"/>
    <property type="match status" value="1"/>
</dbReference>
<feature type="domain" description="NB-ARC" evidence="6">
    <location>
        <begin position="425"/>
        <end position="594"/>
    </location>
</feature>
<dbReference type="PANTHER" id="PTHR23155">
    <property type="entry name" value="DISEASE RESISTANCE PROTEIN RP"/>
    <property type="match status" value="1"/>
</dbReference>
<dbReference type="GO" id="GO:0006952">
    <property type="term" value="P:defense response"/>
    <property type="evidence" value="ECO:0007669"/>
    <property type="project" value="UniProtKB-KW"/>
</dbReference>
<evidence type="ECO:0000256" key="5">
    <source>
        <dbReference type="ARBA" id="ARBA00022821"/>
    </source>
</evidence>
<feature type="domain" description="Disease resistance N-terminal" evidence="7">
    <location>
        <begin position="17"/>
        <end position="95"/>
    </location>
</feature>
<dbReference type="SUPFAM" id="SSF52540">
    <property type="entry name" value="P-loop containing nucleoside triphosphate hydrolases"/>
    <property type="match status" value="2"/>
</dbReference>
<dbReference type="Gene3D" id="1.10.8.430">
    <property type="entry name" value="Helical domain of apoptotic protease-activating factors"/>
    <property type="match status" value="1"/>
</dbReference>
<feature type="domain" description="NB-ARC" evidence="6">
    <location>
        <begin position="189"/>
        <end position="339"/>
    </location>
</feature>
<evidence type="ECO:0000313" key="10">
    <source>
        <dbReference type="Proteomes" id="UP000280104"/>
    </source>
</evidence>
<feature type="domain" description="Disease resistance protein winged helix" evidence="8">
    <location>
        <begin position="685"/>
        <end position="727"/>
    </location>
</feature>
<dbReference type="InterPro" id="IPR027417">
    <property type="entry name" value="P-loop_NTPase"/>
</dbReference>
<protein>
    <submittedName>
        <fullName evidence="9">Uncharacterized protein</fullName>
    </submittedName>
</protein>
<dbReference type="Pfam" id="PF00931">
    <property type="entry name" value="NB-ARC"/>
    <property type="match status" value="2"/>
</dbReference>
<dbReference type="InterPro" id="IPR044974">
    <property type="entry name" value="Disease_R_plants"/>
</dbReference>